<gene>
    <name evidence="18 21" type="primary">aroB</name>
    <name evidence="21" type="ORF">G7Y85_17145</name>
</gene>
<dbReference type="NCBIfam" id="TIGR01357">
    <property type="entry name" value="aroB"/>
    <property type="match status" value="1"/>
</dbReference>
<dbReference type="Gene3D" id="3.40.50.1970">
    <property type="match status" value="1"/>
</dbReference>
<feature type="binding site" evidence="18">
    <location>
        <position position="249"/>
    </location>
    <ligand>
        <name>Zn(2+)</name>
        <dbReference type="ChEBI" id="CHEBI:29105"/>
    </ligand>
</feature>
<proteinExistence type="inferred from homology"/>
<keyword evidence="9 18" id="KW-0963">Cytoplasm</keyword>
<dbReference type="CDD" id="cd08195">
    <property type="entry name" value="DHQS"/>
    <property type="match status" value="1"/>
</dbReference>
<dbReference type="GO" id="GO:0008652">
    <property type="term" value="P:amino acid biosynthetic process"/>
    <property type="evidence" value="ECO:0007669"/>
    <property type="project" value="UniProtKB-KW"/>
</dbReference>
<dbReference type="EC" id="4.2.3.4" evidence="7 18"/>
<dbReference type="PANTHER" id="PTHR43622:SF7">
    <property type="entry name" value="3-DEHYDROQUINATE SYNTHASE, CHLOROPLASTIC"/>
    <property type="match status" value="1"/>
</dbReference>
<dbReference type="UniPathway" id="UPA00053">
    <property type="reaction ID" value="UER00085"/>
</dbReference>
<reference evidence="21 22" key="1">
    <citation type="journal article" date="2014" name="Int. J. Syst. Evol. Microbiol.">
        <title>Solimonas terrae sp. nov., isolated from soil.</title>
        <authorList>
            <person name="Kim S.J."/>
            <person name="Moon J.Y."/>
            <person name="Weon H.Y."/>
            <person name="Ahn J.H."/>
            <person name="Chen W.M."/>
            <person name="Kwon S.W."/>
        </authorList>
    </citation>
    <scope>NUCLEOTIDE SEQUENCE [LARGE SCALE GENOMIC DNA]</scope>
    <source>
        <strain evidence="21 22">KIS83-12</strain>
    </source>
</reference>
<dbReference type="GO" id="GO:0009073">
    <property type="term" value="P:aromatic amino acid family biosynthetic process"/>
    <property type="evidence" value="ECO:0007669"/>
    <property type="project" value="UniProtKB-KW"/>
</dbReference>
<evidence type="ECO:0000256" key="13">
    <source>
        <dbReference type="ARBA" id="ARBA00022833"/>
    </source>
</evidence>
<dbReference type="Pfam" id="PF01761">
    <property type="entry name" value="DHQ_synthase"/>
    <property type="match status" value="1"/>
</dbReference>
<feature type="binding site" evidence="18">
    <location>
        <begin position="126"/>
        <end position="127"/>
    </location>
    <ligand>
        <name>NAD(+)</name>
        <dbReference type="ChEBI" id="CHEBI:57540"/>
    </ligand>
</feature>
<feature type="binding site" evidence="18">
    <location>
        <begin position="166"/>
        <end position="169"/>
    </location>
    <ligand>
        <name>NAD(+)</name>
        <dbReference type="ChEBI" id="CHEBI:57540"/>
    </ligand>
</feature>
<dbReference type="GO" id="GO:0005737">
    <property type="term" value="C:cytoplasm"/>
    <property type="evidence" value="ECO:0007669"/>
    <property type="project" value="UniProtKB-SubCell"/>
</dbReference>
<comment type="cofactor">
    <cofactor evidence="2 18">
        <name>NAD(+)</name>
        <dbReference type="ChEBI" id="CHEBI:57540"/>
    </cofactor>
</comment>
<keyword evidence="15 18" id="KW-0057">Aromatic amino acid biosynthesis</keyword>
<keyword evidence="17 18" id="KW-0170">Cobalt</keyword>
<dbReference type="RefSeq" id="WP_166260174.1">
    <property type="nucleotide sequence ID" value="NZ_JAAMOW010000009.1"/>
</dbReference>
<dbReference type="SUPFAM" id="SSF56796">
    <property type="entry name" value="Dehydroquinate synthase-like"/>
    <property type="match status" value="1"/>
</dbReference>
<dbReference type="GO" id="GO:0046872">
    <property type="term" value="F:metal ion binding"/>
    <property type="evidence" value="ECO:0007669"/>
    <property type="project" value="UniProtKB-KW"/>
</dbReference>
<feature type="binding site" evidence="18">
    <location>
        <position position="148"/>
    </location>
    <ligand>
        <name>NAD(+)</name>
        <dbReference type="ChEBI" id="CHEBI:57540"/>
    </ligand>
</feature>
<evidence type="ECO:0000256" key="6">
    <source>
        <dbReference type="ARBA" id="ARBA00005412"/>
    </source>
</evidence>
<evidence type="ECO:0000256" key="5">
    <source>
        <dbReference type="ARBA" id="ARBA00004661"/>
    </source>
</evidence>
<comment type="caution">
    <text evidence="21">The sequence shown here is derived from an EMBL/GenBank/DDBJ whole genome shotgun (WGS) entry which is preliminary data.</text>
</comment>
<keyword evidence="14 18" id="KW-0520">NAD</keyword>
<sequence length="363" mass="39199">MDTLDVELGTRRYPIHIGAGLLQRPDLLDAVRTRPLRLITDQHVAAHYLAGVQGSLSLDSQHVLVLPPGETSKTLASVEQIMDWLLASRLPRDGLLIALGGGVIGDLVGFCAAIYQRGIDFVQLPTTLLAQVDSSVGGKTGVNHPRGKNMIGAFHQPRLVLADTATLVTLPVRERLAGIAEIIKYGMLGDAGFFAWLEQKLEALLALDDAALRYAVRRSCEMKAAIVAQDERESLAGGAGPRALLNLGHTFAHAIETFTHYNEWLHGEAVAVGLCMAADLSARLGWLSTPDAQRCRQLIERSGLPVQVPAGMRADDFRALMSLDKKVASGKLRLILMRRLGEAVVSGDFDPAALDATLRHYTA</sequence>
<dbReference type="FunFam" id="3.40.50.1970:FF:000001">
    <property type="entry name" value="3-dehydroquinate synthase"/>
    <property type="match status" value="1"/>
</dbReference>
<organism evidence="21 22">
    <name type="scientific">Solimonas terrae</name>
    <dbReference type="NCBI Taxonomy" id="1396819"/>
    <lineage>
        <taxon>Bacteria</taxon>
        <taxon>Pseudomonadati</taxon>
        <taxon>Pseudomonadota</taxon>
        <taxon>Gammaproteobacteria</taxon>
        <taxon>Nevskiales</taxon>
        <taxon>Nevskiaceae</taxon>
        <taxon>Solimonas</taxon>
    </lineage>
</organism>
<evidence type="ECO:0000259" key="20">
    <source>
        <dbReference type="Pfam" id="PF24621"/>
    </source>
</evidence>
<feature type="binding site" evidence="18">
    <location>
        <begin position="102"/>
        <end position="106"/>
    </location>
    <ligand>
        <name>NAD(+)</name>
        <dbReference type="ChEBI" id="CHEBI:57540"/>
    </ligand>
</feature>
<evidence type="ECO:0000256" key="3">
    <source>
        <dbReference type="ARBA" id="ARBA00003485"/>
    </source>
</evidence>
<evidence type="ECO:0000313" key="22">
    <source>
        <dbReference type="Proteomes" id="UP000472676"/>
    </source>
</evidence>
<keyword evidence="12 18" id="KW-0547">Nucleotide-binding</keyword>
<evidence type="ECO:0000256" key="14">
    <source>
        <dbReference type="ARBA" id="ARBA00023027"/>
    </source>
</evidence>
<accession>A0A6M2BWI1</accession>
<protein>
    <recommendedName>
        <fullName evidence="8 18">3-dehydroquinate synthase</fullName>
        <shortName evidence="18">DHQS</shortName>
        <ecNumber evidence="7 18">4.2.3.4</ecNumber>
    </recommendedName>
</protein>
<dbReference type="GO" id="GO:0003856">
    <property type="term" value="F:3-dehydroquinate synthase activity"/>
    <property type="evidence" value="ECO:0007669"/>
    <property type="project" value="UniProtKB-UniRule"/>
</dbReference>
<name>A0A6M2BWI1_9GAMM</name>
<keyword evidence="22" id="KW-1185">Reference proteome</keyword>
<evidence type="ECO:0000256" key="18">
    <source>
        <dbReference type="HAMAP-Rule" id="MF_00110"/>
    </source>
</evidence>
<evidence type="ECO:0000256" key="1">
    <source>
        <dbReference type="ARBA" id="ARBA00001393"/>
    </source>
</evidence>
<evidence type="ECO:0000256" key="2">
    <source>
        <dbReference type="ARBA" id="ARBA00001911"/>
    </source>
</evidence>
<dbReference type="InterPro" id="IPR030963">
    <property type="entry name" value="DHQ_synth_fam"/>
</dbReference>
<evidence type="ECO:0000256" key="4">
    <source>
        <dbReference type="ARBA" id="ARBA00004496"/>
    </source>
</evidence>
<dbReference type="PANTHER" id="PTHR43622">
    <property type="entry name" value="3-DEHYDROQUINATE SYNTHASE"/>
    <property type="match status" value="1"/>
</dbReference>
<comment type="function">
    <text evidence="3 18">Catalyzes the conversion of 3-deoxy-D-arabino-heptulosonate 7-phosphate (DAHP) to dehydroquinate (DHQ).</text>
</comment>
<evidence type="ECO:0000256" key="16">
    <source>
        <dbReference type="ARBA" id="ARBA00023239"/>
    </source>
</evidence>
<evidence type="ECO:0000256" key="17">
    <source>
        <dbReference type="ARBA" id="ARBA00023285"/>
    </source>
</evidence>
<feature type="domain" description="3-dehydroquinate synthase N-terminal" evidence="19">
    <location>
        <begin position="64"/>
        <end position="174"/>
    </location>
</feature>
<keyword evidence="13 18" id="KW-0862">Zinc</keyword>
<dbReference type="InterPro" id="IPR030960">
    <property type="entry name" value="DHQS/DOIS_N"/>
</dbReference>
<dbReference type="InterPro" id="IPR056179">
    <property type="entry name" value="DHQS_C"/>
</dbReference>
<evidence type="ECO:0000256" key="9">
    <source>
        <dbReference type="ARBA" id="ARBA00022490"/>
    </source>
</evidence>
<dbReference type="HAMAP" id="MF_00110">
    <property type="entry name" value="DHQ_synthase"/>
    <property type="match status" value="1"/>
</dbReference>
<keyword evidence="10 18" id="KW-0028">Amino-acid biosynthesis</keyword>
<evidence type="ECO:0000256" key="15">
    <source>
        <dbReference type="ARBA" id="ARBA00023141"/>
    </source>
</evidence>
<evidence type="ECO:0000256" key="11">
    <source>
        <dbReference type="ARBA" id="ARBA00022723"/>
    </source>
</evidence>
<keyword evidence="16 18" id="KW-0456">Lyase</keyword>
<dbReference type="AlphaFoldDB" id="A0A6M2BWI1"/>
<comment type="similarity">
    <text evidence="6 18">Belongs to the sugar phosphate cyclases superfamily. Dehydroquinate synthase family.</text>
</comment>
<dbReference type="GO" id="GO:0009423">
    <property type="term" value="P:chorismate biosynthetic process"/>
    <property type="evidence" value="ECO:0007669"/>
    <property type="project" value="UniProtKB-UniRule"/>
</dbReference>
<feature type="binding site" evidence="18">
    <location>
        <position position="139"/>
    </location>
    <ligand>
        <name>NAD(+)</name>
        <dbReference type="ChEBI" id="CHEBI:57540"/>
    </ligand>
</feature>
<comment type="pathway">
    <text evidence="5 18">Metabolic intermediate biosynthesis; chorismate biosynthesis; chorismate from D-erythrose 4-phosphate and phosphoenolpyruvate: step 2/7.</text>
</comment>
<dbReference type="PIRSF" id="PIRSF001455">
    <property type="entry name" value="DHQ_synth"/>
    <property type="match status" value="1"/>
</dbReference>
<keyword evidence="11 18" id="KW-0479">Metal-binding</keyword>
<dbReference type="EMBL" id="JAAMOW010000009">
    <property type="protein sequence ID" value="NGY06503.1"/>
    <property type="molecule type" value="Genomic_DNA"/>
</dbReference>
<dbReference type="Pfam" id="PF24621">
    <property type="entry name" value="DHQS_C"/>
    <property type="match status" value="1"/>
</dbReference>
<feature type="binding site" evidence="18">
    <location>
        <position position="266"/>
    </location>
    <ligand>
        <name>Zn(2+)</name>
        <dbReference type="ChEBI" id="CHEBI:29105"/>
    </ligand>
</feature>
<evidence type="ECO:0000256" key="8">
    <source>
        <dbReference type="ARBA" id="ARBA00017684"/>
    </source>
</evidence>
<comment type="caution">
    <text evidence="18">Lacks conserved residue(s) required for the propagation of feature annotation.</text>
</comment>
<dbReference type="GO" id="GO:0000166">
    <property type="term" value="F:nucleotide binding"/>
    <property type="evidence" value="ECO:0007669"/>
    <property type="project" value="UniProtKB-KW"/>
</dbReference>
<comment type="subcellular location">
    <subcellularLocation>
        <location evidence="4 18">Cytoplasm</location>
    </subcellularLocation>
</comment>
<dbReference type="InterPro" id="IPR016037">
    <property type="entry name" value="DHQ_synth_AroB"/>
</dbReference>
<feature type="binding site" evidence="18">
    <location>
        <position position="181"/>
    </location>
    <ligand>
        <name>Zn(2+)</name>
        <dbReference type="ChEBI" id="CHEBI:29105"/>
    </ligand>
</feature>
<evidence type="ECO:0000256" key="7">
    <source>
        <dbReference type="ARBA" id="ARBA00013031"/>
    </source>
</evidence>
<dbReference type="Proteomes" id="UP000472676">
    <property type="component" value="Unassembled WGS sequence"/>
</dbReference>
<evidence type="ECO:0000313" key="21">
    <source>
        <dbReference type="EMBL" id="NGY06503.1"/>
    </source>
</evidence>
<dbReference type="Gene3D" id="1.20.1090.10">
    <property type="entry name" value="Dehydroquinate synthase-like - alpha domain"/>
    <property type="match status" value="1"/>
</dbReference>
<evidence type="ECO:0000256" key="10">
    <source>
        <dbReference type="ARBA" id="ARBA00022605"/>
    </source>
</evidence>
<evidence type="ECO:0000259" key="19">
    <source>
        <dbReference type="Pfam" id="PF01761"/>
    </source>
</evidence>
<feature type="domain" description="3-dehydroquinate synthase C-terminal" evidence="20">
    <location>
        <begin position="178"/>
        <end position="327"/>
    </location>
</feature>
<comment type="catalytic activity">
    <reaction evidence="1 18">
        <text>7-phospho-2-dehydro-3-deoxy-D-arabino-heptonate = 3-dehydroquinate + phosphate</text>
        <dbReference type="Rhea" id="RHEA:21968"/>
        <dbReference type="ChEBI" id="CHEBI:32364"/>
        <dbReference type="ChEBI" id="CHEBI:43474"/>
        <dbReference type="ChEBI" id="CHEBI:58394"/>
        <dbReference type="EC" id="4.2.3.4"/>
    </reaction>
</comment>
<evidence type="ECO:0000256" key="12">
    <source>
        <dbReference type="ARBA" id="ARBA00022741"/>
    </source>
</evidence>
<dbReference type="InterPro" id="IPR050071">
    <property type="entry name" value="Dehydroquinate_synthase"/>
</dbReference>
<comment type="cofactor">
    <cofactor evidence="18">
        <name>Co(2+)</name>
        <dbReference type="ChEBI" id="CHEBI:48828"/>
    </cofactor>
    <cofactor evidence="18">
        <name>Zn(2+)</name>
        <dbReference type="ChEBI" id="CHEBI:29105"/>
    </cofactor>
    <text evidence="18">Binds 1 divalent metal cation per subunit. Can use either Co(2+) or Zn(2+).</text>
</comment>